<dbReference type="Proteomes" id="UP001501251">
    <property type="component" value="Unassembled WGS sequence"/>
</dbReference>
<organism evidence="2 3">
    <name type="scientific">Streptosporangium oxazolinicum</name>
    <dbReference type="NCBI Taxonomy" id="909287"/>
    <lineage>
        <taxon>Bacteria</taxon>
        <taxon>Bacillati</taxon>
        <taxon>Actinomycetota</taxon>
        <taxon>Actinomycetes</taxon>
        <taxon>Streptosporangiales</taxon>
        <taxon>Streptosporangiaceae</taxon>
        <taxon>Streptosporangium</taxon>
    </lineage>
</organism>
<reference evidence="3" key="1">
    <citation type="journal article" date="2019" name="Int. J. Syst. Evol. Microbiol.">
        <title>The Global Catalogue of Microorganisms (GCM) 10K type strain sequencing project: providing services to taxonomists for standard genome sequencing and annotation.</title>
        <authorList>
            <consortium name="The Broad Institute Genomics Platform"/>
            <consortium name="The Broad Institute Genome Sequencing Center for Infectious Disease"/>
            <person name="Wu L."/>
            <person name="Ma J."/>
        </authorList>
    </citation>
    <scope>NUCLEOTIDE SEQUENCE [LARGE SCALE GENOMIC DNA]</scope>
    <source>
        <strain evidence="3">JCM 17388</strain>
    </source>
</reference>
<feature type="region of interest" description="Disordered" evidence="1">
    <location>
        <begin position="85"/>
        <end position="188"/>
    </location>
</feature>
<evidence type="ECO:0000313" key="3">
    <source>
        <dbReference type="Proteomes" id="UP001501251"/>
    </source>
</evidence>
<proteinExistence type="predicted"/>
<keyword evidence="3" id="KW-1185">Reference proteome</keyword>
<evidence type="ECO:0000313" key="2">
    <source>
        <dbReference type="EMBL" id="GAA4192719.1"/>
    </source>
</evidence>
<evidence type="ECO:0000256" key="1">
    <source>
        <dbReference type="SAM" id="MobiDB-lite"/>
    </source>
</evidence>
<protein>
    <submittedName>
        <fullName evidence="2">Uncharacterized protein</fullName>
    </submittedName>
</protein>
<name>A0ABP8AXL5_9ACTN</name>
<sequence length="636" mass="66963">MNPVAVMRAARGVRDELDSLMGGASGELRDRLDPLLAEAGSRPPGQLADAVIMLVAEYGPAWERLTALLSLERGITAEQVLPLLSQGPGAAPQEGGAGPTPPSWGAAPPRNGTDPSGWGPDDSPPTASHTPDWMLPDGGGQERPAPASEQAPPIPPQTPAPPPTPTPSPAPADPPAAPPPAEDRGPSVLDRLTGAFRRRRKEPPATAPGPEWAGIPLIEAPAEAVAGWGAEATIGVAPGQGRNDTAIPREPIDLDIQIVAEGFDAPGGWRVRLRADEASPYPRAVVNLVALAQEEPEAARQIQVTYTVRGQVIGFGLRAVTVHGSPGSLGGHEALEPVSGTRIRPALMGEPADVTAIVVHGDRPGRLWWTYQSPHFVTPDRAERCDLGTRTSEFGRHLTGRGRLSEDLGREVGARVPWGFWDLLNAVAGRVAPRRPTVLILSQEPQVPWELAVLEQPYDPSLPPYLNCQTVTGRWPLGGRHPELPPPVNARADRVAVVYGEARAHPLVTEYGATQVSPALGDVLGVLGQGPDIVHFTDGGSASEALGYELPGAPFVFLEEPGDAQAFLIAGASGVVAPLWPADGGLAPEFYRRCFAGEPPAEVLRSMRAQDPDSAGAYRFHGHPALTLRRTAPPTG</sequence>
<dbReference type="RefSeq" id="WP_344918913.1">
    <property type="nucleotide sequence ID" value="NZ_BAABAQ010000005.1"/>
</dbReference>
<feature type="compositionally biased region" description="Pro residues" evidence="1">
    <location>
        <begin position="152"/>
        <end position="180"/>
    </location>
</feature>
<gene>
    <name evidence="2" type="ORF">GCM10022252_34540</name>
</gene>
<dbReference type="EMBL" id="BAABAQ010000005">
    <property type="protein sequence ID" value="GAA4192719.1"/>
    <property type="molecule type" value="Genomic_DNA"/>
</dbReference>
<comment type="caution">
    <text evidence="2">The sequence shown here is derived from an EMBL/GenBank/DDBJ whole genome shotgun (WGS) entry which is preliminary data.</text>
</comment>
<accession>A0ABP8AXL5</accession>
<feature type="compositionally biased region" description="Low complexity" evidence="1">
    <location>
        <begin position="112"/>
        <end position="126"/>
    </location>
</feature>